<name>A0A1Z4N1C1_9CYAN</name>
<reference evidence="1 2" key="1">
    <citation type="submission" date="2017-06" db="EMBL/GenBank/DDBJ databases">
        <title>Genome sequencing of cyanobaciteial culture collection at National Institute for Environmental Studies (NIES).</title>
        <authorList>
            <person name="Hirose Y."/>
            <person name="Shimura Y."/>
            <person name="Fujisawa T."/>
            <person name="Nakamura Y."/>
            <person name="Kawachi M."/>
        </authorList>
    </citation>
    <scope>NUCLEOTIDE SEQUENCE [LARGE SCALE GENOMIC DNA]</scope>
    <source>
        <strain evidence="1 2">NIES-37</strain>
    </source>
</reference>
<evidence type="ECO:0000313" key="1">
    <source>
        <dbReference type="EMBL" id="BAY99527.1"/>
    </source>
</evidence>
<gene>
    <name evidence="1" type="ORF">NIES37_35100</name>
</gene>
<dbReference type="RefSeq" id="WP_096577723.1">
    <property type="nucleotide sequence ID" value="NZ_CAWNJS010000001.1"/>
</dbReference>
<keyword evidence="2" id="KW-1185">Reference proteome</keyword>
<proteinExistence type="predicted"/>
<dbReference type="KEGG" id="ttq:NIES37_35100"/>
<dbReference type="EMBL" id="AP018248">
    <property type="protein sequence ID" value="BAY99527.1"/>
    <property type="molecule type" value="Genomic_DNA"/>
</dbReference>
<organism evidence="1 2">
    <name type="scientific">Tolypothrix tenuis PCC 7101</name>
    <dbReference type="NCBI Taxonomy" id="231146"/>
    <lineage>
        <taxon>Bacteria</taxon>
        <taxon>Bacillati</taxon>
        <taxon>Cyanobacteriota</taxon>
        <taxon>Cyanophyceae</taxon>
        <taxon>Nostocales</taxon>
        <taxon>Tolypothrichaceae</taxon>
        <taxon>Tolypothrix</taxon>
    </lineage>
</organism>
<dbReference type="Proteomes" id="UP000218785">
    <property type="component" value="Chromosome"/>
</dbReference>
<accession>A0A1Z4N1C1</accession>
<protein>
    <submittedName>
        <fullName evidence="1">Uncharacterized protein</fullName>
    </submittedName>
</protein>
<dbReference type="AlphaFoldDB" id="A0A1Z4N1C1"/>
<evidence type="ECO:0000313" key="2">
    <source>
        <dbReference type="Proteomes" id="UP000218785"/>
    </source>
</evidence>
<sequence>MRKTATTWLLLLFLIFVGFGDSFLPKPLSSASLQTRTAINKFVAGLFPNWDLRSDPNARTEKALDDIEKGRAK</sequence>